<evidence type="ECO:0000256" key="1">
    <source>
        <dbReference type="SAM" id="MobiDB-lite"/>
    </source>
</evidence>
<comment type="caution">
    <text evidence="3">The sequence shown here is derived from an EMBL/GenBank/DDBJ whole genome shotgun (WGS) entry which is preliminary data.</text>
</comment>
<dbReference type="AlphaFoldDB" id="A0A918A398"/>
<organism evidence="3 4">
    <name type="scientific">Nonomuraea glycinis</name>
    <dbReference type="NCBI Taxonomy" id="2047744"/>
    <lineage>
        <taxon>Bacteria</taxon>
        <taxon>Bacillati</taxon>
        <taxon>Actinomycetota</taxon>
        <taxon>Actinomycetes</taxon>
        <taxon>Streptosporangiales</taxon>
        <taxon>Streptosporangiaceae</taxon>
        <taxon>Nonomuraea</taxon>
    </lineage>
</organism>
<reference evidence="3" key="2">
    <citation type="submission" date="2020-09" db="EMBL/GenBank/DDBJ databases">
        <authorList>
            <person name="Sun Q."/>
            <person name="Zhou Y."/>
        </authorList>
    </citation>
    <scope>NUCLEOTIDE SEQUENCE</scope>
    <source>
        <strain evidence="3">CGMCC 4.7430</strain>
    </source>
</reference>
<sequence>MCLGGCPRMSPAFSPATMTVLIAAVASVPLTAPLTSSRIMPLRLPAAPAAKRRMPPADLRTGRETPHAGAAPASPGMKRTAAA</sequence>
<keyword evidence="2" id="KW-1133">Transmembrane helix</keyword>
<gene>
    <name evidence="3" type="ORF">GCM10012278_23380</name>
</gene>
<evidence type="ECO:0000256" key="2">
    <source>
        <dbReference type="SAM" id="Phobius"/>
    </source>
</evidence>
<reference evidence="3" key="1">
    <citation type="journal article" date="2014" name="Int. J. Syst. Evol. Microbiol.">
        <title>Complete genome sequence of Corynebacterium casei LMG S-19264T (=DSM 44701T), isolated from a smear-ripened cheese.</title>
        <authorList>
            <consortium name="US DOE Joint Genome Institute (JGI-PGF)"/>
            <person name="Walter F."/>
            <person name="Albersmeier A."/>
            <person name="Kalinowski J."/>
            <person name="Ruckert C."/>
        </authorList>
    </citation>
    <scope>NUCLEOTIDE SEQUENCE</scope>
    <source>
        <strain evidence="3">CGMCC 4.7430</strain>
    </source>
</reference>
<name>A0A918A398_9ACTN</name>
<evidence type="ECO:0000313" key="3">
    <source>
        <dbReference type="EMBL" id="GGP05143.1"/>
    </source>
</evidence>
<dbReference type="EMBL" id="BMNK01000003">
    <property type="protein sequence ID" value="GGP05143.1"/>
    <property type="molecule type" value="Genomic_DNA"/>
</dbReference>
<dbReference type="Proteomes" id="UP000660745">
    <property type="component" value="Unassembled WGS sequence"/>
</dbReference>
<proteinExistence type="predicted"/>
<accession>A0A918A398</accession>
<protein>
    <submittedName>
        <fullName evidence="3">Uncharacterized protein</fullName>
    </submittedName>
</protein>
<feature type="transmembrane region" description="Helical" evidence="2">
    <location>
        <begin position="12"/>
        <end position="34"/>
    </location>
</feature>
<keyword evidence="4" id="KW-1185">Reference proteome</keyword>
<feature type="region of interest" description="Disordered" evidence="1">
    <location>
        <begin position="46"/>
        <end position="83"/>
    </location>
</feature>
<evidence type="ECO:0000313" key="4">
    <source>
        <dbReference type="Proteomes" id="UP000660745"/>
    </source>
</evidence>
<keyword evidence="2" id="KW-0472">Membrane</keyword>
<keyword evidence="2" id="KW-0812">Transmembrane</keyword>